<accession>A0A6A3AV36</accession>
<evidence type="ECO:0000313" key="3">
    <source>
        <dbReference type="EMBL" id="KAE8708531.1"/>
    </source>
</evidence>
<proteinExistence type="predicted"/>
<dbReference type="Gene3D" id="1.10.10.60">
    <property type="entry name" value="Homeodomain-like"/>
    <property type="match status" value="1"/>
</dbReference>
<dbReference type="Proteomes" id="UP000436088">
    <property type="component" value="Unassembled WGS sequence"/>
</dbReference>
<dbReference type="PANTHER" id="PTHR31307:SF43">
    <property type="entry name" value="TRIHELIX TRANSCRIPTION FACTOR ASIL2-LIKE"/>
    <property type="match status" value="1"/>
</dbReference>
<dbReference type="AlphaFoldDB" id="A0A6A3AV36"/>
<organism evidence="3 4">
    <name type="scientific">Hibiscus syriacus</name>
    <name type="common">Rose of Sharon</name>
    <dbReference type="NCBI Taxonomy" id="106335"/>
    <lineage>
        <taxon>Eukaryota</taxon>
        <taxon>Viridiplantae</taxon>
        <taxon>Streptophyta</taxon>
        <taxon>Embryophyta</taxon>
        <taxon>Tracheophyta</taxon>
        <taxon>Spermatophyta</taxon>
        <taxon>Magnoliopsida</taxon>
        <taxon>eudicotyledons</taxon>
        <taxon>Gunneridae</taxon>
        <taxon>Pentapetalae</taxon>
        <taxon>rosids</taxon>
        <taxon>malvids</taxon>
        <taxon>Malvales</taxon>
        <taxon>Malvaceae</taxon>
        <taxon>Malvoideae</taxon>
        <taxon>Hibiscus</taxon>
    </lineage>
</organism>
<comment type="caution">
    <text evidence="3">The sequence shown here is derived from an EMBL/GenBank/DDBJ whole genome shotgun (WGS) entry which is preliminary data.</text>
</comment>
<dbReference type="InterPro" id="IPR044823">
    <property type="entry name" value="ASIL1/2-like"/>
</dbReference>
<dbReference type="Pfam" id="PF13837">
    <property type="entry name" value="Myb_DNA-bind_4"/>
    <property type="match status" value="1"/>
</dbReference>
<feature type="compositionally biased region" description="Polar residues" evidence="1">
    <location>
        <begin position="1"/>
        <end position="17"/>
    </location>
</feature>
<dbReference type="EMBL" id="VEPZ02000940">
    <property type="protein sequence ID" value="KAE8708531.1"/>
    <property type="molecule type" value="Genomic_DNA"/>
</dbReference>
<reference evidence="3" key="1">
    <citation type="submission" date="2019-09" db="EMBL/GenBank/DDBJ databases">
        <title>Draft genome information of white flower Hibiscus syriacus.</title>
        <authorList>
            <person name="Kim Y.-M."/>
        </authorList>
    </citation>
    <scope>NUCLEOTIDE SEQUENCE [LARGE SCALE GENOMIC DNA]</scope>
    <source>
        <strain evidence="3">YM2019G1</strain>
    </source>
</reference>
<evidence type="ECO:0000256" key="1">
    <source>
        <dbReference type="SAM" id="MobiDB-lite"/>
    </source>
</evidence>
<dbReference type="InterPro" id="IPR044822">
    <property type="entry name" value="Myb_DNA-bind_4"/>
</dbReference>
<evidence type="ECO:0000259" key="2">
    <source>
        <dbReference type="Pfam" id="PF13837"/>
    </source>
</evidence>
<feature type="compositionally biased region" description="Basic residues" evidence="1">
    <location>
        <begin position="238"/>
        <end position="248"/>
    </location>
</feature>
<feature type="region of interest" description="Disordered" evidence="1">
    <location>
        <begin position="230"/>
        <end position="257"/>
    </location>
</feature>
<name>A0A6A3AV36_HIBSY</name>
<keyword evidence="4" id="KW-1185">Reference proteome</keyword>
<feature type="region of interest" description="Disordered" evidence="1">
    <location>
        <begin position="1"/>
        <end position="22"/>
    </location>
</feature>
<feature type="domain" description="Myb/SANT-like DNA-binding" evidence="2">
    <location>
        <begin position="24"/>
        <end position="95"/>
    </location>
</feature>
<dbReference type="PANTHER" id="PTHR31307">
    <property type="entry name" value="TRIHELIX TRANSCRIPTION FACTOR ASIL2"/>
    <property type="match status" value="1"/>
</dbReference>
<evidence type="ECO:0000313" key="4">
    <source>
        <dbReference type="Proteomes" id="UP000436088"/>
    </source>
</evidence>
<gene>
    <name evidence="3" type="ORF">F3Y22_tig00110338pilonHSYRG00033</name>
</gene>
<sequence>MSTTTSHPLLQSSSATATRRVPPPCWTKGETLVLIKAYKDKWFALRRRNLKALDWDAVSDAVSSASDPGTVKSSVQCRHKTEKMRKRYRAEKKQRIHLFISIFMNHYRARHDRHSISVMRKCYRSRLERYRDEESSVQCRHIDGNSGSSPGVHYEYGGGYGSSFNFDDRLGSEHGVKWHGNGDFVDKGTKNFKSNGRIGDGYGSIVDFDHSFAQDVDSLQKMAFRARDSMPQAFQQKKNGRGQQKKRGRGDWNFEPGGDFGGLNGVASFSRQGLGRKNASAGFKRGLNGVVGRRVSVDGDGKGD</sequence>
<protein>
    <recommendedName>
        <fullName evidence="2">Myb/SANT-like DNA-binding domain-containing protein</fullName>
    </recommendedName>
</protein>